<dbReference type="Gene3D" id="3.40.50.720">
    <property type="entry name" value="NAD(P)-binding Rossmann-like Domain"/>
    <property type="match status" value="2"/>
</dbReference>
<dbReference type="EMBL" id="UINC01126034">
    <property type="protein sequence ID" value="SVD04265.1"/>
    <property type="molecule type" value="Genomic_DNA"/>
</dbReference>
<evidence type="ECO:0000259" key="1">
    <source>
        <dbReference type="Pfam" id="PF00389"/>
    </source>
</evidence>
<feature type="domain" description="D-isomer specific 2-hydroxyacid dehydrogenase catalytic" evidence="1">
    <location>
        <begin position="3"/>
        <end position="124"/>
    </location>
</feature>
<name>A0A382S447_9ZZZZ</name>
<feature type="non-terminal residue" evidence="2">
    <location>
        <position position="139"/>
    </location>
</feature>
<dbReference type="SUPFAM" id="SSF52283">
    <property type="entry name" value="Formate/glycerate dehydrogenase catalytic domain-like"/>
    <property type="match status" value="1"/>
</dbReference>
<dbReference type="GO" id="GO:0016616">
    <property type="term" value="F:oxidoreductase activity, acting on the CH-OH group of donors, NAD or NADP as acceptor"/>
    <property type="evidence" value="ECO:0007669"/>
    <property type="project" value="InterPro"/>
</dbReference>
<dbReference type="Pfam" id="PF00389">
    <property type="entry name" value="2-Hacid_dh"/>
    <property type="match status" value="1"/>
</dbReference>
<dbReference type="GO" id="GO:0051287">
    <property type="term" value="F:NAD binding"/>
    <property type="evidence" value="ECO:0007669"/>
    <property type="project" value="InterPro"/>
</dbReference>
<gene>
    <name evidence="2" type="ORF">METZ01_LOCUS357119</name>
</gene>
<accession>A0A382S447</accession>
<proteinExistence type="predicted"/>
<dbReference type="PANTHER" id="PTHR42938">
    <property type="entry name" value="FORMATE DEHYDROGENASE 1"/>
    <property type="match status" value="1"/>
</dbReference>
<dbReference type="AlphaFoldDB" id="A0A382S447"/>
<evidence type="ECO:0000313" key="2">
    <source>
        <dbReference type="EMBL" id="SVD04265.1"/>
    </source>
</evidence>
<reference evidence="2" key="1">
    <citation type="submission" date="2018-05" db="EMBL/GenBank/DDBJ databases">
        <authorList>
            <person name="Lanie J.A."/>
            <person name="Ng W.-L."/>
            <person name="Kazmierczak K.M."/>
            <person name="Andrzejewski T.M."/>
            <person name="Davidsen T.M."/>
            <person name="Wayne K.J."/>
            <person name="Tettelin H."/>
            <person name="Glass J.I."/>
            <person name="Rusch D."/>
            <person name="Podicherti R."/>
            <person name="Tsui H.-C.T."/>
            <person name="Winkler M.E."/>
        </authorList>
    </citation>
    <scope>NUCLEOTIDE SEQUENCE</scope>
</reference>
<dbReference type="PANTHER" id="PTHR42938:SF47">
    <property type="entry name" value="HYDROXYPYRUVATE REDUCTASE"/>
    <property type="match status" value="1"/>
</dbReference>
<protein>
    <recommendedName>
        <fullName evidence="1">D-isomer specific 2-hydroxyacid dehydrogenase catalytic domain-containing protein</fullName>
    </recommendedName>
</protein>
<dbReference type="InterPro" id="IPR006139">
    <property type="entry name" value="D-isomer_2_OHA_DH_cat_dom"/>
</dbReference>
<organism evidence="2">
    <name type="scientific">marine metagenome</name>
    <dbReference type="NCBI Taxonomy" id="408172"/>
    <lineage>
        <taxon>unclassified sequences</taxon>
        <taxon>metagenomes</taxon>
        <taxon>ecological metagenomes</taxon>
    </lineage>
</organism>
<sequence>MKVLISDKVDTGCVGILQQGGLEVDVNTGLSVEELLDIIGGYAGLIVRSATKVTEAVIERAEALRAVGRAGAGVDNIDINAATRRGIVVMNTPGGNSVSTAEHSVAMMMALARNVPRATASMKAGIWEKSPFTGIELAG</sequence>
<dbReference type="FunFam" id="3.40.50.720:FF:000038">
    <property type="entry name" value="D-3-phosphoglycerate dehydrogenase"/>
    <property type="match status" value="1"/>
</dbReference>